<name>A0A1V9X7Z4_9ACAR</name>
<comment type="caution">
    <text evidence="2">The sequence shown here is derived from an EMBL/GenBank/DDBJ whole genome shotgun (WGS) entry which is preliminary data.</text>
</comment>
<proteinExistence type="predicted"/>
<dbReference type="InParanoid" id="A0A1V9X7Z4"/>
<gene>
    <name evidence="2" type="ORF">BIW11_04324</name>
</gene>
<keyword evidence="3" id="KW-1185">Reference proteome</keyword>
<evidence type="ECO:0000313" key="2">
    <source>
        <dbReference type="EMBL" id="OQR69669.1"/>
    </source>
</evidence>
<sequence length="76" mass="7938">MYHRALPPRWRPRLCAASSPRGASGSARALSVVAAGALRYWAPMSSSGRWPVEPSTADAGETAGPRGSCIGNRGKT</sequence>
<accession>A0A1V9X7Z4</accession>
<dbReference type="EMBL" id="MNPL01020192">
    <property type="protein sequence ID" value="OQR69669.1"/>
    <property type="molecule type" value="Genomic_DNA"/>
</dbReference>
<dbReference type="Proteomes" id="UP000192247">
    <property type="component" value="Unassembled WGS sequence"/>
</dbReference>
<evidence type="ECO:0000256" key="1">
    <source>
        <dbReference type="SAM" id="MobiDB-lite"/>
    </source>
</evidence>
<feature type="region of interest" description="Disordered" evidence="1">
    <location>
        <begin position="45"/>
        <end position="76"/>
    </location>
</feature>
<reference evidence="2 3" key="1">
    <citation type="journal article" date="2017" name="Gigascience">
        <title>Draft genome of the honey bee ectoparasitic mite, Tropilaelaps mercedesae, is shaped by the parasitic life history.</title>
        <authorList>
            <person name="Dong X."/>
            <person name="Armstrong S.D."/>
            <person name="Xia D."/>
            <person name="Makepeace B.L."/>
            <person name="Darby A.C."/>
            <person name="Kadowaki T."/>
        </authorList>
    </citation>
    <scope>NUCLEOTIDE SEQUENCE [LARGE SCALE GENOMIC DNA]</scope>
    <source>
        <strain evidence="2">Wuxi-XJTLU</strain>
    </source>
</reference>
<protein>
    <submittedName>
        <fullName evidence="2">Uncharacterized protein</fullName>
    </submittedName>
</protein>
<dbReference type="AlphaFoldDB" id="A0A1V9X7Z4"/>
<organism evidence="2 3">
    <name type="scientific">Tropilaelaps mercedesae</name>
    <dbReference type="NCBI Taxonomy" id="418985"/>
    <lineage>
        <taxon>Eukaryota</taxon>
        <taxon>Metazoa</taxon>
        <taxon>Ecdysozoa</taxon>
        <taxon>Arthropoda</taxon>
        <taxon>Chelicerata</taxon>
        <taxon>Arachnida</taxon>
        <taxon>Acari</taxon>
        <taxon>Parasitiformes</taxon>
        <taxon>Mesostigmata</taxon>
        <taxon>Gamasina</taxon>
        <taxon>Dermanyssoidea</taxon>
        <taxon>Laelapidae</taxon>
        <taxon>Tropilaelaps</taxon>
    </lineage>
</organism>
<evidence type="ECO:0000313" key="3">
    <source>
        <dbReference type="Proteomes" id="UP000192247"/>
    </source>
</evidence>